<sequence>MRLRGPPQPPPRHPTLAHALAAAAGHPSGATFLDLHERETFLSWSEVRARAERAAANLVHLGIRRGDRVAIVLRTEPAFLDAFLGAWLAGAVPVPLYPPVRLGRLDAYAEDTGRMIRVAGARLVVSAGGTRRLLGGAVERGGPALGCVDVSALSALPARIAREPEPDALGLVQFSSGTTVDPKPVALTHRALAAMADALVAATSAGPDDVLVSWLPLYHDMGLIGCLLAAMSYPGPLVLIPPEHFLTRPALWLRALARKRGTISAAPSFAFAYAADRVRDADLAGLSLGTVRLLLDGAEPVSAVALRGFAERFARHGLDPGALVPVYGLSEAALAVTFARPGGRLGGLGVDAARLASEGVVAPGGREVVPVGTPVPGVEVELRGEGGMRVGEGRVGRVFVRGPALMREYLGDPGATARALRGGWLDTGDLGFVVGGALYLHGRARDLVIVRGANHAPEEFEAPLAALPGLRPGCAVALGFEPAGGAGEALLVLAERARDEAAPDAELEARVRRAVLAATGIAPHTVRLLAPGTLPRTSSGKLRRAEALRRFQAGTLAPPQPVSALRLALAAARSQLAFGRSRRRGG</sequence>
<dbReference type="STRING" id="290397.Adeh_0389"/>
<dbReference type="GO" id="GO:0070566">
    <property type="term" value="F:adenylyltransferase activity"/>
    <property type="evidence" value="ECO:0007669"/>
    <property type="project" value="TreeGrafter"/>
</dbReference>
<evidence type="ECO:0000313" key="4">
    <source>
        <dbReference type="Proteomes" id="UP000001935"/>
    </source>
</evidence>
<dbReference type="PANTHER" id="PTHR22754">
    <property type="entry name" value="DISCO-INTERACTING PROTEIN 2 DIP2 -RELATED"/>
    <property type="match status" value="1"/>
</dbReference>
<dbReference type="SUPFAM" id="SSF56801">
    <property type="entry name" value="Acetyl-CoA synthetase-like"/>
    <property type="match status" value="1"/>
</dbReference>
<keyword evidence="3" id="KW-0436">Ligase</keyword>
<name>Q2IMY1_ANADE</name>
<proteinExistence type="inferred from homology"/>
<reference evidence="3" key="1">
    <citation type="submission" date="2006-01" db="EMBL/GenBank/DDBJ databases">
        <title>Complete sequence of Anaeromyxobacter dehalogenans 2CP-C.</title>
        <authorList>
            <consortium name="US DOE Joint Genome Institute"/>
            <person name="Copeland A."/>
            <person name="Lucas S."/>
            <person name="Lapidus A."/>
            <person name="Barry K."/>
            <person name="Detter J.C."/>
            <person name="Glavina T."/>
            <person name="Hammon N."/>
            <person name="Israni S."/>
            <person name="Pitluck S."/>
            <person name="Brettin T."/>
            <person name="Bruce D."/>
            <person name="Han C."/>
            <person name="Tapia R."/>
            <person name="Gilna P."/>
            <person name="Kiss H."/>
            <person name="Schmutz J."/>
            <person name="Larimer F."/>
            <person name="Land M."/>
            <person name="Kyrpides N."/>
            <person name="Anderson I."/>
            <person name="Sanford R.A."/>
            <person name="Ritalahti K.M."/>
            <person name="Thomas H.S."/>
            <person name="Kirby J.R."/>
            <person name="Zhulin I.B."/>
            <person name="Loeffler F.E."/>
            <person name="Richardson P."/>
        </authorList>
    </citation>
    <scope>NUCLEOTIDE SEQUENCE</scope>
    <source>
        <strain evidence="3">2CP-C</strain>
    </source>
</reference>
<dbReference type="GO" id="GO:0005886">
    <property type="term" value="C:plasma membrane"/>
    <property type="evidence" value="ECO:0007669"/>
    <property type="project" value="TreeGrafter"/>
</dbReference>
<evidence type="ECO:0000313" key="3">
    <source>
        <dbReference type="EMBL" id="ABC80165.1"/>
    </source>
</evidence>
<dbReference type="RefSeq" id="WP_011419448.1">
    <property type="nucleotide sequence ID" value="NC_007760.1"/>
</dbReference>
<dbReference type="GO" id="GO:0016874">
    <property type="term" value="F:ligase activity"/>
    <property type="evidence" value="ECO:0007669"/>
    <property type="project" value="UniProtKB-KW"/>
</dbReference>
<dbReference type="AlphaFoldDB" id="Q2IMY1"/>
<feature type="domain" description="AMP-dependent synthetase/ligase" evidence="2">
    <location>
        <begin position="22"/>
        <end position="410"/>
    </location>
</feature>
<dbReference type="OrthoDB" id="6297021at2"/>
<dbReference type="GO" id="GO:0006633">
    <property type="term" value="P:fatty acid biosynthetic process"/>
    <property type="evidence" value="ECO:0007669"/>
    <property type="project" value="TreeGrafter"/>
</dbReference>
<comment type="similarity">
    <text evidence="1">Belongs to the ATP-dependent AMP-binding enzyme family.</text>
</comment>
<protein>
    <submittedName>
        <fullName evidence="3">AMP-dependent synthetase and ligase</fullName>
    </submittedName>
</protein>
<dbReference type="InterPro" id="IPR000873">
    <property type="entry name" value="AMP-dep_synth/lig_dom"/>
</dbReference>
<evidence type="ECO:0000259" key="2">
    <source>
        <dbReference type="Pfam" id="PF00501"/>
    </source>
</evidence>
<dbReference type="Gene3D" id="3.40.50.12780">
    <property type="entry name" value="N-terminal domain of ligase-like"/>
    <property type="match status" value="1"/>
</dbReference>
<evidence type="ECO:0000256" key="1">
    <source>
        <dbReference type="ARBA" id="ARBA00006432"/>
    </source>
</evidence>
<accession>Q2IMY1</accession>
<dbReference type="InterPro" id="IPR042099">
    <property type="entry name" value="ANL_N_sf"/>
</dbReference>
<dbReference type="Gene3D" id="3.30.300.30">
    <property type="match status" value="1"/>
</dbReference>
<dbReference type="HOGENOM" id="CLU_000022_23_7_7"/>
<gene>
    <name evidence="3" type="ordered locus">Adeh_0389</name>
</gene>
<dbReference type="PANTHER" id="PTHR22754:SF32">
    <property type="entry name" value="DISCO-INTERACTING PROTEIN 2"/>
    <property type="match status" value="1"/>
</dbReference>
<dbReference type="Pfam" id="PF00501">
    <property type="entry name" value="AMP-binding"/>
    <property type="match status" value="1"/>
</dbReference>
<dbReference type="InterPro" id="IPR045851">
    <property type="entry name" value="AMP-bd_C_sf"/>
</dbReference>
<dbReference type="EMBL" id="CP000251">
    <property type="protein sequence ID" value="ABC80165.1"/>
    <property type="molecule type" value="Genomic_DNA"/>
</dbReference>
<dbReference type="KEGG" id="ade:Adeh_0389"/>
<organism evidence="3 4">
    <name type="scientific">Anaeromyxobacter dehalogenans (strain 2CP-C)</name>
    <dbReference type="NCBI Taxonomy" id="290397"/>
    <lineage>
        <taxon>Bacteria</taxon>
        <taxon>Pseudomonadati</taxon>
        <taxon>Myxococcota</taxon>
        <taxon>Myxococcia</taxon>
        <taxon>Myxococcales</taxon>
        <taxon>Cystobacterineae</taxon>
        <taxon>Anaeromyxobacteraceae</taxon>
        <taxon>Anaeromyxobacter</taxon>
    </lineage>
</organism>
<dbReference type="Proteomes" id="UP000001935">
    <property type="component" value="Chromosome"/>
</dbReference>
<dbReference type="eggNOG" id="COG0318">
    <property type="taxonomic scope" value="Bacteria"/>
</dbReference>